<dbReference type="InterPro" id="IPR050090">
    <property type="entry name" value="Tyrosine_recombinase_XerCD"/>
</dbReference>
<dbReference type="Proteomes" id="UP001366085">
    <property type="component" value="Unassembled WGS sequence"/>
</dbReference>
<dbReference type="PROSITE" id="PS51898">
    <property type="entry name" value="TYR_RECOMBINASE"/>
    <property type="match status" value="1"/>
</dbReference>
<organism evidence="3 4">
    <name type="scientific">Microbacterium istanbulense</name>
    <dbReference type="NCBI Taxonomy" id="3122049"/>
    <lineage>
        <taxon>Bacteria</taxon>
        <taxon>Bacillati</taxon>
        <taxon>Actinomycetota</taxon>
        <taxon>Actinomycetes</taxon>
        <taxon>Micrococcales</taxon>
        <taxon>Microbacteriaceae</taxon>
        <taxon>Microbacterium</taxon>
    </lineage>
</organism>
<dbReference type="SUPFAM" id="SSF56349">
    <property type="entry name" value="DNA breaking-rejoining enzymes"/>
    <property type="match status" value="1"/>
</dbReference>
<dbReference type="InterPro" id="IPR013762">
    <property type="entry name" value="Integrase-like_cat_sf"/>
</dbReference>
<evidence type="ECO:0000313" key="3">
    <source>
        <dbReference type="EMBL" id="MEJ1092750.1"/>
    </source>
</evidence>
<keyword evidence="4" id="KW-1185">Reference proteome</keyword>
<name>A0ABU8LN49_9MICO</name>
<accession>A0ABU8LN49</accession>
<dbReference type="InterPro" id="IPR002104">
    <property type="entry name" value="Integrase_catalytic"/>
</dbReference>
<dbReference type="Gene3D" id="1.10.443.10">
    <property type="entry name" value="Intergrase catalytic core"/>
    <property type="match status" value="1"/>
</dbReference>
<proteinExistence type="predicted"/>
<sequence length="370" mass="42455">MQQFLSVSELRSALLPSLGMGVLRVEEAVWRSMVGSWAQQQRARHLATQTIQTRVALIERFQAFTEKYPWQWQASDLDEFTDSYRQGGRGRSTIRAVHGGIRGFCDYLTSPDYDWVEICERQFGETPSQVCLPWNTAAHVQEYEGNPRRRALTFDEVQQLFDYADERVEAVARSGRKGALGALRDAQMFKTAYAFGLRRAELRGLDLADMHYNSRVPKWGRYAALHVRFAKASRGSNPRRRTVLLVPEMAWWIEGMSQWVEEARDRFGSRDLAAMWVTERNTRVSAKYVDARFVALREGAGLDPALTLHCLRHSYVTHLIEYGYADKFVQEQVGHLHASTTSIYTSVSGDFKNRVLAEALARFRQMEAEL</sequence>
<comment type="caution">
    <text evidence="3">The sequence shown here is derived from an EMBL/GenBank/DDBJ whole genome shotgun (WGS) entry which is preliminary data.</text>
</comment>
<feature type="domain" description="Tyr recombinase" evidence="2">
    <location>
        <begin position="147"/>
        <end position="357"/>
    </location>
</feature>
<dbReference type="InterPro" id="IPR011010">
    <property type="entry name" value="DNA_brk_join_enz"/>
</dbReference>
<evidence type="ECO:0000259" key="2">
    <source>
        <dbReference type="PROSITE" id="PS51898"/>
    </source>
</evidence>
<dbReference type="Pfam" id="PF00589">
    <property type="entry name" value="Phage_integrase"/>
    <property type="match status" value="1"/>
</dbReference>
<protein>
    <submittedName>
        <fullName evidence="3">Tyrosine-type recombinase/integrase</fullName>
    </submittedName>
</protein>
<dbReference type="RefSeq" id="WP_337321624.1">
    <property type="nucleotide sequence ID" value="NZ_JBBDGN010000016.1"/>
</dbReference>
<evidence type="ECO:0000256" key="1">
    <source>
        <dbReference type="ARBA" id="ARBA00023172"/>
    </source>
</evidence>
<dbReference type="EMBL" id="JBBDGN010000016">
    <property type="protein sequence ID" value="MEJ1092750.1"/>
    <property type="molecule type" value="Genomic_DNA"/>
</dbReference>
<evidence type="ECO:0000313" key="4">
    <source>
        <dbReference type="Proteomes" id="UP001366085"/>
    </source>
</evidence>
<gene>
    <name evidence="3" type="ORF">WDU93_13765</name>
</gene>
<dbReference type="PANTHER" id="PTHR30349">
    <property type="entry name" value="PHAGE INTEGRASE-RELATED"/>
    <property type="match status" value="1"/>
</dbReference>
<dbReference type="PANTHER" id="PTHR30349:SF81">
    <property type="entry name" value="TYROSINE RECOMBINASE XERC"/>
    <property type="match status" value="1"/>
</dbReference>
<keyword evidence="1" id="KW-0233">DNA recombination</keyword>
<reference evidence="3 4" key="1">
    <citation type="submission" date="2024-02" db="EMBL/GenBank/DDBJ databases">
        <authorList>
            <person name="Saticioglu I.B."/>
        </authorList>
    </citation>
    <scope>NUCLEOTIDE SEQUENCE [LARGE SCALE GENOMIC DNA]</scope>
    <source>
        <strain evidence="3 4">Mu-43</strain>
    </source>
</reference>